<dbReference type="InterPro" id="IPR047140">
    <property type="entry name" value="LabA"/>
</dbReference>
<accession>A0A2M7AYB3</accession>
<feature type="compositionally biased region" description="Polar residues" evidence="1">
    <location>
        <begin position="176"/>
        <end position="190"/>
    </location>
</feature>
<dbReference type="Pfam" id="PF01936">
    <property type="entry name" value="NYN"/>
    <property type="match status" value="1"/>
</dbReference>
<dbReference type="Gene3D" id="3.40.50.1010">
    <property type="entry name" value="5'-nuclease"/>
    <property type="match status" value="1"/>
</dbReference>
<dbReference type="CDD" id="cd10911">
    <property type="entry name" value="PIN_LabA"/>
    <property type="match status" value="1"/>
</dbReference>
<organism evidence="3 4">
    <name type="scientific">Candidatus Portnoybacteria bacterium CG06_land_8_20_14_3_00_39_12</name>
    <dbReference type="NCBI Taxonomy" id="1974809"/>
    <lineage>
        <taxon>Bacteria</taxon>
        <taxon>Candidatus Portnoyibacteriota</taxon>
    </lineage>
</organism>
<dbReference type="PANTHER" id="PTHR35458:SF8">
    <property type="entry name" value="SLR0650 PROTEIN"/>
    <property type="match status" value="1"/>
</dbReference>
<gene>
    <name evidence="3" type="ORF">COS76_00275</name>
</gene>
<comment type="caution">
    <text evidence="3">The sequence shown here is derived from an EMBL/GenBank/DDBJ whole genome shotgun (WGS) entry which is preliminary data.</text>
</comment>
<name>A0A2M7AYB3_9BACT</name>
<sequence>MPVIKHKDQRVAVLMDVQNMYHSAKNIFQARVNFKAVLTAAVAGRKLIRALAYVIKTESGEEQNFFDALTKIGIEIKSKDLQIFPGGMKKADWDVGIAIDALELSKRTDAVVLISGDGDFVPLVNYLKMNGAQVEVASFGQSTSSRLIQAADEFTDLGLEPEKFLNEVTAAKSHTPPLSSGSPTRQSRNSGKTRESNKTRSSDLIRG</sequence>
<evidence type="ECO:0000259" key="2">
    <source>
        <dbReference type="Pfam" id="PF01936"/>
    </source>
</evidence>
<dbReference type="AlphaFoldDB" id="A0A2M7AYB3"/>
<feature type="domain" description="NYN" evidence="2">
    <location>
        <begin position="10"/>
        <end position="157"/>
    </location>
</feature>
<dbReference type="PANTHER" id="PTHR35458">
    <property type="entry name" value="SLR0755 PROTEIN"/>
    <property type="match status" value="1"/>
</dbReference>
<dbReference type="GO" id="GO:0004540">
    <property type="term" value="F:RNA nuclease activity"/>
    <property type="evidence" value="ECO:0007669"/>
    <property type="project" value="InterPro"/>
</dbReference>
<evidence type="ECO:0000313" key="3">
    <source>
        <dbReference type="EMBL" id="PIU75533.1"/>
    </source>
</evidence>
<evidence type="ECO:0000256" key="1">
    <source>
        <dbReference type="SAM" id="MobiDB-lite"/>
    </source>
</evidence>
<protein>
    <recommendedName>
        <fullName evidence="2">NYN domain-containing protein</fullName>
    </recommendedName>
</protein>
<evidence type="ECO:0000313" key="4">
    <source>
        <dbReference type="Proteomes" id="UP000228775"/>
    </source>
</evidence>
<dbReference type="Proteomes" id="UP000228775">
    <property type="component" value="Unassembled WGS sequence"/>
</dbReference>
<feature type="region of interest" description="Disordered" evidence="1">
    <location>
        <begin position="166"/>
        <end position="207"/>
    </location>
</feature>
<proteinExistence type="predicted"/>
<feature type="compositionally biased region" description="Basic and acidic residues" evidence="1">
    <location>
        <begin position="192"/>
        <end position="207"/>
    </location>
</feature>
<dbReference type="EMBL" id="PEVY01000005">
    <property type="protein sequence ID" value="PIU75533.1"/>
    <property type="molecule type" value="Genomic_DNA"/>
</dbReference>
<dbReference type="InterPro" id="IPR021139">
    <property type="entry name" value="NYN"/>
</dbReference>
<reference evidence="4" key="1">
    <citation type="submission" date="2017-09" db="EMBL/GenBank/DDBJ databases">
        <title>Depth-based differentiation of microbial function through sediment-hosted aquifers and enrichment of novel symbionts in the deep terrestrial subsurface.</title>
        <authorList>
            <person name="Probst A.J."/>
            <person name="Ladd B."/>
            <person name="Jarett J.K."/>
            <person name="Geller-Mcgrath D.E."/>
            <person name="Sieber C.M.K."/>
            <person name="Emerson J.B."/>
            <person name="Anantharaman K."/>
            <person name="Thomas B.C."/>
            <person name="Malmstrom R."/>
            <person name="Stieglmeier M."/>
            <person name="Klingl A."/>
            <person name="Woyke T."/>
            <person name="Ryan C.M."/>
            <person name="Banfield J.F."/>
        </authorList>
    </citation>
    <scope>NUCLEOTIDE SEQUENCE [LARGE SCALE GENOMIC DNA]</scope>
</reference>